<dbReference type="Pfam" id="PF01789">
    <property type="entry name" value="PsbP"/>
    <property type="match status" value="1"/>
</dbReference>
<dbReference type="GO" id="GO:0005509">
    <property type="term" value="F:calcium ion binding"/>
    <property type="evidence" value="ECO:0007669"/>
    <property type="project" value="InterPro"/>
</dbReference>
<dbReference type="SUPFAM" id="SSF55724">
    <property type="entry name" value="Mog1p/PsbP-like"/>
    <property type="match status" value="1"/>
</dbReference>
<dbReference type="PANTHER" id="PTHR31407:SF38">
    <property type="entry name" value="PSBP DOMAIN-CONTAINING PROTEIN 4, CHLOROPLASTIC"/>
    <property type="match status" value="1"/>
</dbReference>
<dbReference type="eggNOG" id="ENOG502QVAW">
    <property type="taxonomic scope" value="Eukaryota"/>
</dbReference>
<dbReference type="EMBL" id="GL433856">
    <property type="protein sequence ID" value="EFN52452.1"/>
    <property type="molecule type" value="Genomic_DNA"/>
</dbReference>
<dbReference type="GO" id="GO:0009654">
    <property type="term" value="C:photosystem II oxygen evolving complex"/>
    <property type="evidence" value="ECO:0007669"/>
    <property type="project" value="InterPro"/>
</dbReference>
<dbReference type="PROSITE" id="PS51318">
    <property type="entry name" value="TAT"/>
    <property type="match status" value="1"/>
</dbReference>
<dbReference type="GO" id="GO:0015979">
    <property type="term" value="P:photosynthesis"/>
    <property type="evidence" value="ECO:0007669"/>
    <property type="project" value="InterPro"/>
</dbReference>
<reference evidence="2 3" key="1">
    <citation type="journal article" date="2010" name="Plant Cell">
        <title>The Chlorella variabilis NC64A genome reveals adaptation to photosymbiosis, coevolution with viruses, and cryptic sex.</title>
        <authorList>
            <person name="Blanc G."/>
            <person name="Duncan G."/>
            <person name="Agarkova I."/>
            <person name="Borodovsky M."/>
            <person name="Gurnon J."/>
            <person name="Kuo A."/>
            <person name="Lindquist E."/>
            <person name="Lucas S."/>
            <person name="Pangilinan J."/>
            <person name="Polle J."/>
            <person name="Salamov A."/>
            <person name="Terry A."/>
            <person name="Yamada T."/>
            <person name="Dunigan D.D."/>
            <person name="Grigoriev I.V."/>
            <person name="Claverie J.M."/>
            <person name="Van Etten J.L."/>
        </authorList>
    </citation>
    <scope>NUCLEOTIDE SEQUENCE [LARGE SCALE GENOMIC DNA]</scope>
    <source>
        <strain evidence="2 3">NC64A</strain>
    </source>
</reference>
<sequence length="264" mass="28236">MQIQAVMRPALAQPARPAAPLPARRRCCVAPAGGDRAADAVPEPPPGVDRRTLLGTAAALAAAVACPPAWAIQGLIAGRIPGVTGPDSEGYMTYTRPEGKSGGHGVGWSEIQRYSFKVPESWEEVPVSIADLGGTEIDLRYGSREEGSLMVVVAPVLRFKEVGINANITVRDLAPPENIIAGFAPELFGSPLQEEDVLDMQVLEKGGLPYYLYELTRHRLVAATATGNRLYMLAVKSNSLQWRKSGGKLTKIRDSFAVPPKIDA</sequence>
<dbReference type="Gene3D" id="3.40.1000.10">
    <property type="entry name" value="Mog1/PsbP, alpha/beta/alpha sandwich"/>
    <property type="match status" value="1"/>
</dbReference>
<dbReference type="GO" id="GO:0019898">
    <property type="term" value="C:extrinsic component of membrane"/>
    <property type="evidence" value="ECO:0007669"/>
    <property type="project" value="InterPro"/>
</dbReference>
<evidence type="ECO:0000313" key="2">
    <source>
        <dbReference type="EMBL" id="EFN52452.1"/>
    </source>
</evidence>
<dbReference type="OrthoDB" id="496416at2759"/>
<name>E1ZNP6_CHLVA</name>
<proteinExistence type="predicted"/>
<evidence type="ECO:0000313" key="3">
    <source>
        <dbReference type="Proteomes" id="UP000008141"/>
    </source>
</evidence>
<dbReference type="InParanoid" id="E1ZNP6"/>
<dbReference type="Proteomes" id="UP000008141">
    <property type="component" value="Unassembled WGS sequence"/>
</dbReference>
<dbReference type="KEGG" id="cvr:CHLNCDRAFT_36808"/>
<protein>
    <recommendedName>
        <fullName evidence="1">PsbP C-terminal domain-containing protein</fullName>
    </recommendedName>
</protein>
<dbReference type="AlphaFoldDB" id="E1ZNP6"/>
<dbReference type="InterPro" id="IPR016123">
    <property type="entry name" value="Mog1/PsbP_a/b/a-sand"/>
</dbReference>
<dbReference type="OMA" id="SPMIPYS"/>
<dbReference type="RefSeq" id="XP_005844554.1">
    <property type="nucleotide sequence ID" value="XM_005844492.1"/>
</dbReference>
<evidence type="ECO:0000259" key="1">
    <source>
        <dbReference type="Pfam" id="PF01789"/>
    </source>
</evidence>
<dbReference type="STRING" id="554065.E1ZNP6"/>
<organism evidence="3">
    <name type="scientific">Chlorella variabilis</name>
    <name type="common">Green alga</name>
    <dbReference type="NCBI Taxonomy" id="554065"/>
    <lineage>
        <taxon>Eukaryota</taxon>
        <taxon>Viridiplantae</taxon>
        <taxon>Chlorophyta</taxon>
        <taxon>core chlorophytes</taxon>
        <taxon>Trebouxiophyceae</taxon>
        <taxon>Chlorellales</taxon>
        <taxon>Chlorellaceae</taxon>
        <taxon>Chlorella clade</taxon>
        <taxon>Chlorella</taxon>
    </lineage>
</organism>
<dbReference type="GeneID" id="17351897"/>
<dbReference type="FunCoup" id="E1ZNP6">
    <property type="interactions" value="599"/>
</dbReference>
<gene>
    <name evidence="2" type="ORF">CHLNCDRAFT_36808</name>
</gene>
<dbReference type="PANTHER" id="PTHR31407">
    <property type="match status" value="1"/>
</dbReference>
<dbReference type="InterPro" id="IPR006311">
    <property type="entry name" value="TAT_signal"/>
</dbReference>
<feature type="domain" description="PsbP C-terminal" evidence="1">
    <location>
        <begin position="111"/>
        <end position="258"/>
    </location>
</feature>
<accession>E1ZNP6</accession>
<keyword evidence="3" id="KW-1185">Reference proteome</keyword>
<dbReference type="InterPro" id="IPR002683">
    <property type="entry name" value="PsbP_C"/>
</dbReference>